<accession>A0A9P0AKI2</accession>
<feature type="region of interest" description="Disordered" evidence="1">
    <location>
        <begin position="385"/>
        <end position="444"/>
    </location>
</feature>
<feature type="compositionally biased region" description="Polar residues" evidence="1">
    <location>
        <begin position="336"/>
        <end position="355"/>
    </location>
</feature>
<dbReference type="PANTHER" id="PTHR13328">
    <property type="entry name" value="NEGATIVE ELONGATION FACTOR A NELF-A"/>
    <property type="match status" value="1"/>
</dbReference>
<dbReference type="InterPro" id="IPR037517">
    <property type="entry name" value="HDAG_dom"/>
</dbReference>
<feature type="compositionally biased region" description="Low complexity" evidence="1">
    <location>
        <begin position="284"/>
        <end position="313"/>
    </location>
</feature>
<protein>
    <recommendedName>
        <fullName evidence="2">HDAg domain-containing protein</fullName>
    </recommendedName>
</protein>
<feature type="region of interest" description="Disordered" evidence="1">
    <location>
        <begin position="206"/>
        <end position="247"/>
    </location>
</feature>
<sequence length="591" mass="64817">MANVRDSDTSLWLHNKLGTSNDSWTGGSICSQLNAEVLRNIKECFPDLQTQVKLKLLLSFFHIPRRNVAEWKSELEEILEVALIDSEQWVSMLAEMMKTYPATGTLNTNICELEENKRIFSDLVNDLKKLVRKQNDLGMLPLECHYLNKSALVSSVGQQSGPPKHFTLKRKPKSAALRAELMQKSADAASNLKKSAATTVPVRSRGMPRKMTDTTPLKGIPSRVPDGGGFRSLPTASPVLPRGPSIRKDGGIKLLDITEQPIGYAQAKKRKRMQELEDAKRAAELAQAAQPATQVTAAPATPATPDYAAGLTPLNPPTPLQPPATPGVYAPPTPSNPMTVTTPIKEPTTNVSATPPVSIKTEVIMTSPQTPSSVASTIVQPQSHLVTHQQLSQQQPQPQHQQQQQQQSQIQQPQPQPQLTTLTQVSSAQTSQLQASTPQQTQPTVQNVIFRSPHITQLTIAPPSISQQTNLALTREQMIEAQEMFQTANKVTRPEKALILGFMAGSRENPCPQLGNIVTIKLSENLENVLQQDKTYLTMLVETHFQMNYNTGEWKRIKKFRNIDANQLAQQRAAAAAAAAAQAAAQANHPH</sequence>
<dbReference type="OrthoDB" id="2135488at2759"/>
<feature type="domain" description="HDAg" evidence="2">
    <location>
        <begin position="89"/>
        <end position="255"/>
    </location>
</feature>
<dbReference type="EMBL" id="OU963869">
    <property type="protein sequence ID" value="CAH0395090.1"/>
    <property type="molecule type" value="Genomic_DNA"/>
</dbReference>
<keyword evidence="4" id="KW-1185">Reference proteome</keyword>
<name>A0A9P0AKI2_BEMTA</name>
<reference evidence="3" key="1">
    <citation type="submission" date="2021-12" db="EMBL/GenBank/DDBJ databases">
        <authorList>
            <person name="King R."/>
        </authorList>
    </citation>
    <scope>NUCLEOTIDE SEQUENCE</scope>
</reference>
<feature type="compositionally biased region" description="Basic and acidic residues" evidence="1">
    <location>
        <begin position="273"/>
        <end position="283"/>
    </location>
</feature>
<evidence type="ECO:0000313" key="4">
    <source>
        <dbReference type="Proteomes" id="UP001152759"/>
    </source>
</evidence>
<evidence type="ECO:0000256" key="1">
    <source>
        <dbReference type="SAM" id="MobiDB-lite"/>
    </source>
</evidence>
<dbReference type="GO" id="GO:0032021">
    <property type="term" value="C:NELF complex"/>
    <property type="evidence" value="ECO:0007669"/>
    <property type="project" value="TreeGrafter"/>
</dbReference>
<dbReference type="PROSITE" id="PS51838">
    <property type="entry name" value="HDAG"/>
    <property type="match status" value="1"/>
</dbReference>
<feature type="compositionally biased region" description="Pro residues" evidence="1">
    <location>
        <begin position="314"/>
        <end position="335"/>
    </location>
</feature>
<dbReference type="InterPro" id="IPR056557">
    <property type="entry name" value="NELF-A_N"/>
</dbReference>
<dbReference type="PANTHER" id="PTHR13328:SF4">
    <property type="entry name" value="NEGATIVE ELONGATION FACTOR A"/>
    <property type="match status" value="1"/>
</dbReference>
<dbReference type="Proteomes" id="UP001152759">
    <property type="component" value="Chromosome 8"/>
</dbReference>
<dbReference type="Pfam" id="PF23553">
    <property type="entry name" value="NELF-A_N"/>
    <property type="match status" value="1"/>
</dbReference>
<dbReference type="GO" id="GO:0034244">
    <property type="term" value="P:negative regulation of transcription elongation by RNA polymerase II"/>
    <property type="evidence" value="ECO:0007669"/>
    <property type="project" value="TreeGrafter"/>
</dbReference>
<dbReference type="InterPro" id="IPR052828">
    <property type="entry name" value="NELF-A_domain"/>
</dbReference>
<proteinExistence type="predicted"/>
<evidence type="ECO:0000313" key="3">
    <source>
        <dbReference type="EMBL" id="CAH0395090.1"/>
    </source>
</evidence>
<evidence type="ECO:0000259" key="2">
    <source>
        <dbReference type="PROSITE" id="PS51838"/>
    </source>
</evidence>
<dbReference type="KEGG" id="btab:109041465"/>
<dbReference type="AlphaFoldDB" id="A0A9P0AKI2"/>
<organism evidence="3 4">
    <name type="scientific">Bemisia tabaci</name>
    <name type="common">Sweetpotato whitefly</name>
    <name type="synonym">Aleurodes tabaci</name>
    <dbReference type="NCBI Taxonomy" id="7038"/>
    <lineage>
        <taxon>Eukaryota</taxon>
        <taxon>Metazoa</taxon>
        <taxon>Ecdysozoa</taxon>
        <taxon>Arthropoda</taxon>
        <taxon>Hexapoda</taxon>
        <taxon>Insecta</taxon>
        <taxon>Pterygota</taxon>
        <taxon>Neoptera</taxon>
        <taxon>Paraneoptera</taxon>
        <taxon>Hemiptera</taxon>
        <taxon>Sternorrhyncha</taxon>
        <taxon>Aleyrodoidea</taxon>
        <taxon>Aleyrodidae</taxon>
        <taxon>Aleyrodinae</taxon>
        <taxon>Bemisia</taxon>
    </lineage>
</organism>
<feature type="region of interest" description="Disordered" evidence="1">
    <location>
        <begin position="273"/>
        <end position="356"/>
    </location>
</feature>
<gene>
    <name evidence="3" type="ORF">BEMITA_LOCUS13318</name>
</gene>